<evidence type="ECO:0000313" key="2">
    <source>
        <dbReference type="EMBL" id="OHE94114.1"/>
    </source>
</evidence>
<organism evidence="2 3">
    <name type="scientific">Colletotrichum orchidophilum</name>
    <dbReference type="NCBI Taxonomy" id="1209926"/>
    <lineage>
        <taxon>Eukaryota</taxon>
        <taxon>Fungi</taxon>
        <taxon>Dikarya</taxon>
        <taxon>Ascomycota</taxon>
        <taxon>Pezizomycotina</taxon>
        <taxon>Sordariomycetes</taxon>
        <taxon>Hypocreomycetidae</taxon>
        <taxon>Glomerellales</taxon>
        <taxon>Glomerellaceae</taxon>
        <taxon>Colletotrichum</taxon>
    </lineage>
</organism>
<reference evidence="2 3" key="1">
    <citation type="submission" date="2016-09" db="EMBL/GenBank/DDBJ databases">
        <authorList>
            <person name="Capua I."/>
            <person name="De Benedictis P."/>
            <person name="Joannis T."/>
            <person name="Lombin L.H."/>
            <person name="Cattoli G."/>
        </authorList>
    </citation>
    <scope>NUCLEOTIDE SEQUENCE [LARGE SCALE GENOMIC DNA]</scope>
    <source>
        <strain evidence="2 3">IMI 309357</strain>
    </source>
</reference>
<keyword evidence="1" id="KW-0732">Signal</keyword>
<feature type="chain" id="PRO_5009602265" evidence="1">
    <location>
        <begin position="17"/>
        <end position="144"/>
    </location>
</feature>
<dbReference type="STRING" id="1209926.A0A1G4AY92"/>
<evidence type="ECO:0000313" key="3">
    <source>
        <dbReference type="Proteomes" id="UP000176998"/>
    </source>
</evidence>
<proteinExistence type="predicted"/>
<protein>
    <submittedName>
        <fullName evidence="2">Uncharacterized protein</fullName>
    </submittedName>
</protein>
<dbReference type="GeneID" id="34563708"/>
<keyword evidence="3" id="KW-1185">Reference proteome</keyword>
<evidence type="ECO:0000256" key="1">
    <source>
        <dbReference type="SAM" id="SignalP"/>
    </source>
</evidence>
<accession>A0A1G4AY92</accession>
<gene>
    <name evidence="2" type="ORF">CORC01_10571</name>
</gene>
<dbReference type="AlphaFoldDB" id="A0A1G4AY92"/>
<dbReference type="OrthoDB" id="5350673at2759"/>
<comment type="caution">
    <text evidence="2">The sequence shown here is derived from an EMBL/GenBank/DDBJ whole genome shotgun (WGS) entry which is preliminary data.</text>
</comment>
<dbReference type="EMBL" id="MJBS01000106">
    <property type="protein sequence ID" value="OHE94114.1"/>
    <property type="molecule type" value="Genomic_DNA"/>
</dbReference>
<dbReference type="RefSeq" id="XP_022471277.1">
    <property type="nucleotide sequence ID" value="XM_022622198.1"/>
</dbReference>
<feature type="signal peptide" evidence="1">
    <location>
        <begin position="1"/>
        <end position="16"/>
    </location>
</feature>
<name>A0A1G4AY92_9PEZI</name>
<sequence length="144" mass="16486">MINMTHIRFLVHFSLALHVPELEEHLIERDTQSVLKSGADAPISCAISSPCLLGTCRASSQNMRRNFSAIHFSYKRELFHHLKPQKSRIKEPSCVPLVLFSALRGRQLCIDALAFRSPDFDAFSDCYINFARIHRDLRVVFSRA</sequence>
<dbReference type="Proteomes" id="UP000176998">
    <property type="component" value="Unassembled WGS sequence"/>
</dbReference>